<proteinExistence type="predicted"/>
<keyword evidence="1" id="KW-0812">Transmembrane</keyword>
<protein>
    <recommendedName>
        <fullName evidence="3">DUF8020 domain-containing protein</fullName>
    </recommendedName>
</protein>
<dbReference type="RefSeq" id="WP_067528522.1">
    <property type="nucleotide sequence ID" value="NZ_JABELX010000022.1"/>
</dbReference>
<keyword evidence="1" id="KW-1133">Transmembrane helix</keyword>
<feature type="chain" id="PRO_5032749688" description="DUF8020 domain-containing protein" evidence="2">
    <location>
        <begin position="27"/>
        <end position="245"/>
    </location>
</feature>
<dbReference type="Pfam" id="PF26059">
    <property type="entry name" value="DUF8020"/>
    <property type="match status" value="1"/>
</dbReference>
<keyword evidence="2" id="KW-0732">Signal</keyword>
<feature type="transmembrane region" description="Helical" evidence="1">
    <location>
        <begin position="198"/>
        <end position="218"/>
    </location>
</feature>
<gene>
    <name evidence="4" type="ORF">HLB23_37385</name>
</gene>
<feature type="domain" description="DUF8020" evidence="3">
    <location>
        <begin position="36"/>
        <end position="117"/>
    </location>
</feature>
<accession>A0A849CHK5</accession>
<dbReference type="AlphaFoldDB" id="A0A849CHK5"/>
<evidence type="ECO:0000313" key="4">
    <source>
        <dbReference type="EMBL" id="NNH75459.1"/>
    </source>
</evidence>
<dbReference type="EMBL" id="JABELX010000022">
    <property type="protein sequence ID" value="NNH75459.1"/>
    <property type="molecule type" value="Genomic_DNA"/>
</dbReference>
<feature type="signal peptide" evidence="2">
    <location>
        <begin position="1"/>
        <end position="26"/>
    </location>
</feature>
<organism evidence="4 5">
    <name type="scientific">Nocardia uniformis</name>
    <dbReference type="NCBI Taxonomy" id="53432"/>
    <lineage>
        <taxon>Bacteria</taxon>
        <taxon>Bacillati</taxon>
        <taxon>Actinomycetota</taxon>
        <taxon>Actinomycetes</taxon>
        <taxon>Mycobacteriales</taxon>
        <taxon>Nocardiaceae</taxon>
        <taxon>Nocardia</taxon>
    </lineage>
</organism>
<comment type="caution">
    <text evidence="4">The sequence shown here is derived from an EMBL/GenBank/DDBJ whole genome shotgun (WGS) entry which is preliminary data.</text>
</comment>
<evidence type="ECO:0000256" key="2">
    <source>
        <dbReference type="SAM" id="SignalP"/>
    </source>
</evidence>
<feature type="transmembrane region" description="Helical" evidence="1">
    <location>
        <begin position="158"/>
        <end position="191"/>
    </location>
</feature>
<evidence type="ECO:0000256" key="1">
    <source>
        <dbReference type="SAM" id="Phobius"/>
    </source>
</evidence>
<reference evidence="4 5" key="1">
    <citation type="submission" date="2020-05" db="EMBL/GenBank/DDBJ databases">
        <title>MicrobeNet Type strains.</title>
        <authorList>
            <person name="Nicholson A.C."/>
        </authorList>
    </citation>
    <scope>NUCLEOTIDE SEQUENCE [LARGE SCALE GENOMIC DNA]</scope>
    <source>
        <strain evidence="4 5">JCM 3224</strain>
    </source>
</reference>
<evidence type="ECO:0000313" key="5">
    <source>
        <dbReference type="Proteomes" id="UP000586827"/>
    </source>
</evidence>
<keyword evidence="5" id="KW-1185">Reference proteome</keyword>
<evidence type="ECO:0000259" key="3">
    <source>
        <dbReference type="Pfam" id="PF26059"/>
    </source>
</evidence>
<dbReference type="Proteomes" id="UP000586827">
    <property type="component" value="Unassembled WGS sequence"/>
</dbReference>
<name>A0A849CHK5_9NOCA</name>
<keyword evidence="1" id="KW-0472">Membrane</keyword>
<sequence length="245" mass="24814">MKFRGTIAAAALAIGALTIASTTAHAEEAPAAPAEGINYSTKLVDKTVVSTLQNGTFELTEQEGAAPEDPKVTVVNVKDVSGALVTQFPLQYSATGVDIPVTPVVKEDGKVLEVTPEKPEGLQVTSEELAVKPIAVSAKEIASPQENQRAMSDFSTQFGLAVGIGTFVGTALGAIVGCALGLLAVLAGCIVGLPTGAAIGGILGTIALGSPVLLAAGIDLINTLQAEPGSTKWTDEAIKAQQQGR</sequence>
<dbReference type="InterPro" id="IPR058333">
    <property type="entry name" value="DUF8020"/>
</dbReference>